<accession>A0AA43GX09</accession>
<dbReference type="CDD" id="cd09627">
    <property type="entry name" value="DOMON_murB_like"/>
    <property type="match status" value="1"/>
</dbReference>
<comment type="caution">
    <text evidence="1">The sequence shown here is derived from an EMBL/GenBank/DDBJ whole genome shotgun (WGS) entry which is preliminary data.</text>
</comment>
<dbReference type="RefSeq" id="WP_280650148.1">
    <property type="nucleotide sequence ID" value="NZ_JANQDL010000043.1"/>
</dbReference>
<organism evidence="1 2">
    <name type="scientific">Umezakia ovalisporum FSS-62</name>
    <dbReference type="NCBI Taxonomy" id="2971776"/>
    <lineage>
        <taxon>Bacteria</taxon>
        <taxon>Bacillati</taxon>
        <taxon>Cyanobacteriota</taxon>
        <taxon>Cyanophyceae</taxon>
        <taxon>Nostocales</taxon>
        <taxon>Nodulariaceae</taxon>
        <taxon>Umezakia</taxon>
    </lineage>
</organism>
<evidence type="ECO:0000313" key="2">
    <source>
        <dbReference type="Proteomes" id="UP001159370"/>
    </source>
</evidence>
<dbReference type="Gene3D" id="2.60.40.1190">
    <property type="match status" value="1"/>
</dbReference>
<gene>
    <name evidence="1" type="ORF">NWP23_05905</name>
</gene>
<dbReference type="GeneID" id="83683341"/>
<dbReference type="EMBL" id="JANQDL010000043">
    <property type="protein sequence ID" value="MDH6063319.1"/>
    <property type="molecule type" value="Genomic_DNA"/>
</dbReference>
<dbReference type="Proteomes" id="UP001159370">
    <property type="component" value="Unassembled WGS sequence"/>
</dbReference>
<protein>
    <submittedName>
        <fullName evidence="1">DOMON-like domain-containing protein</fullName>
    </submittedName>
</protein>
<proteinExistence type="predicted"/>
<reference evidence="1 2" key="1">
    <citation type="journal article" date="2023" name="J. Phycol.">
        <title>Chrysosporum ovalisporum is synonymous with the true-branching cyanobacterium Umezakia natans (Nostocales/Aphanizomenonaceae).</title>
        <authorList>
            <person name="McGregor G.B."/>
            <person name="Sendall B.C."/>
            <person name="Niiyama Y."/>
            <person name="Tuji A."/>
            <person name="Willis A."/>
        </authorList>
    </citation>
    <scope>NUCLEOTIDE SEQUENCE [LARGE SCALE GENOMIC DNA]</scope>
    <source>
        <strain evidence="1 2">FSS-62</strain>
    </source>
</reference>
<name>A0AA43GX09_9CYAN</name>
<sequence>MTNQTFALKPFVAGESLPNVQITGSIARYANQLSLRYQILGDLKPVIIPRLSDTRGRKDELWENTCFEFFLGIVDSTEYWEFNLSPAGHWNVYHFDGYRRGMQEETAFEFLPFSIEEQSHSLTVILDVDLGKIIADNQVIDVGITSVILCVDNQLSYWALTHEGGEADFHLRDSFIIQLSKVS</sequence>
<dbReference type="AlphaFoldDB" id="A0AA43GX09"/>
<evidence type="ECO:0000313" key="1">
    <source>
        <dbReference type="EMBL" id="MDH6063319.1"/>
    </source>
</evidence>